<sequence length="309" mass="34329">MTNTNGDASIPKINLSRVTNLTMRKIQQEKKRKTYKFNNKFARIACAIAAACILTTGGAAYAMKTDGIQVIISKLSGIPQSYVLTVGEAISNKDYKLTVHELVTDSHVGYVVLSIEALREASKEHFDSYRFALDHIGSGFSVGELDQYREPYTRFYRINFTGASNPYSRNDGKLRFSTDGMKTPIEVPLSPTVSCIDKNIAEDRSSAYQYQFNKLHLSEIGLSLEGVDTRNAEHDDQYRIELLFNDGTKALLQKQSNDSVEHGELSSGASEYHSGDDGEYVNISTAFSKALPLNTIKQVIINDIALDIE</sequence>
<keyword evidence="1" id="KW-1133">Transmembrane helix</keyword>
<protein>
    <submittedName>
        <fullName evidence="2">DUF4179 domain-containing protein</fullName>
    </submittedName>
</protein>
<organism evidence="2 3">
    <name type="scientific">Paenibacillus terricola</name>
    <dbReference type="NCBI Taxonomy" id="2763503"/>
    <lineage>
        <taxon>Bacteria</taxon>
        <taxon>Bacillati</taxon>
        <taxon>Bacillota</taxon>
        <taxon>Bacilli</taxon>
        <taxon>Bacillales</taxon>
        <taxon>Paenibacillaceae</taxon>
        <taxon>Paenibacillus</taxon>
    </lineage>
</organism>
<comment type="caution">
    <text evidence="2">The sequence shown here is derived from an EMBL/GenBank/DDBJ whole genome shotgun (WGS) entry which is preliminary data.</text>
</comment>
<dbReference type="EMBL" id="JACXZA010000001">
    <property type="protein sequence ID" value="MBD3917425.1"/>
    <property type="molecule type" value="Genomic_DNA"/>
</dbReference>
<keyword evidence="1" id="KW-0472">Membrane</keyword>
<keyword evidence="1" id="KW-0812">Transmembrane</keyword>
<dbReference type="RefSeq" id="WP_191201723.1">
    <property type="nucleotide sequence ID" value="NZ_JACXZA010000001.1"/>
</dbReference>
<gene>
    <name evidence="2" type="ORF">H8B09_01560</name>
</gene>
<name>A0ABR8MP93_9BACL</name>
<keyword evidence="3" id="KW-1185">Reference proteome</keyword>
<evidence type="ECO:0000313" key="2">
    <source>
        <dbReference type="EMBL" id="MBD3917425.1"/>
    </source>
</evidence>
<feature type="transmembrane region" description="Helical" evidence="1">
    <location>
        <begin position="41"/>
        <end position="63"/>
    </location>
</feature>
<accession>A0ABR8MP93</accession>
<evidence type="ECO:0000256" key="1">
    <source>
        <dbReference type="SAM" id="Phobius"/>
    </source>
</evidence>
<dbReference type="Proteomes" id="UP000609346">
    <property type="component" value="Unassembled WGS sequence"/>
</dbReference>
<proteinExistence type="predicted"/>
<reference evidence="2 3" key="1">
    <citation type="submission" date="2020-09" db="EMBL/GenBank/DDBJ databases">
        <title>Paenibacillus sp. strain PR3 16S rRNA gene Genome sequencing and assembly.</title>
        <authorList>
            <person name="Kim J."/>
        </authorList>
    </citation>
    <scope>NUCLEOTIDE SEQUENCE [LARGE SCALE GENOMIC DNA]</scope>
    <source>
        <strain evidence="2 3">PR3</strain>
    </source>
</reference>
<evidence type="ECO:0000313" key="3">
    <source>
        <dbReference type="Proteomes" id="UP000609346"/>
    </source>
</evidence>